<accession>A0ABQ3FAP3</accession>
<organism evidence="2 3">
    <name type="scientific">Kushneria pakistanensis</name>
    <dbReference type="NCBI Taxonomy" id="1508770"/>
    <lineage>
        <taxon>Bacteria</taxon>
        <taxon>Pseudomonadati</taxon>
        <taxon>Pseudomonadota</taxon>
        <taxon>Gammaproteobacteria</taxon>
        <taxon>Oceanospirillales</taxon>
        <taxon>Halomonadaceae</taxon>
        <taxon>Kushneria</taxon>
    </lineage>
</organism>
<evidence type="ECO:0000313" key="3">
    <source>
        <dbReference type="Proteomes" id="UP000604243"/>
    </source>
</evidence>
<sequence length="109" mass="11917">MGPFGNLVKHLTWLQYQASPQSARLLLNVRQALFGLPFLHPELCRHLLARQQGFNGVHAMHGIQPPRSHGSCTRNTSTFAAARLILSSGIPGFAGALFTAALMITLHDF</sequence>
<reference evidence="3" key="1">
    <citation type="journal article" date="2019" name="Int. J. Syst. Evol. Microbiol.">
        <title>The Global Catalogue of Microorganisms (GCM) 10K type strain sequencing project: providing services to taxonomists for standard genome sequencing and annotation.</title>
        <authorList>
            <consortium name="The Broad Institute Genomics Platform"/>
            <consortium name="The Broad Institute Genome Sequencing Center for Infectious Disease"/>
            <person name="Wu L."/>
            <person name="Ma J."/>
        </authorList>
    </citation>
    <scope>NUCLEOTIDE SEQUENCE [LARGE SCALE GENOMIC DNA]</scope>
    <source>
        <strain evidence="3">KCTC 42082</strain>
    </source>
</reference>
<dbReference type="Proteomes" id="UP000604243">
    <property type="component" value="Unassembled WGS sequence"/>
</dbReference>
<name>A0ABQ3FAP3_9GAMM</name>
<keyword evidence="1" id="KW-0472">Membrane</keyword>
<keyword evidence="1" id="KW-1133">Transmembrane helix</keyword>
<proteinExistence type="predicted"/>
<feature type="transmembrane region" description="Helical" evidence="1">
    <location>
        <begin position="84"/>
        <end position="106"/>
    </location>
</feature>
<comment type="caution">
    <text evidence="2">The sequence shown here is derived from an EMBL/GenBank/DDBJ whole genome shotgun (WGS) entry which is preliminary data.</text>
</comment>
<protein>
    <submittedName>
        <fullName evidence="2">Uncharacterized protein</fullName>
    </submittedName>
</protein>
<evidence type="ECO:0000256" key="1">
    <source>
        <dbReference type="SAM" id="Phobius"/>
    </source>
</evidence>
<dbReference type="EMBL" id="BMZM01000001">
    <property type="protein sequence ID" value="GHC16145.1"/>
    <property type="molecule type" value="Genomic_DNA"/>
</dbReference>
<keyword evidence="1" id="KW-0812">Transmembrane</keyword>
<evidence type="ECO:0000313" key="2">
    <source>
        <dbReference type="EMBL" id="GHC16145.1"/>
    </source>
</evidence>
<keyword evidence="3" id="KW-1185">Reference proteome</keyword>
<gene>
    <name evidence="2" type="ORF">GCM10010082_03620</name>
</gene>